<proteinExistence type="predicted"/>
<name>A0A6G0THI2_APHGL</name>
<keyword evidence="2" id="KW-1185">Reference proteome</keyword>
<dbReference type="Proteomes" id="UP000475862">
    <property type="component" value="Unassembled WGS sequence"/>
</dbReference>
<evidence type="ECO:0000313" key="2">
    <source>
        <dbReference type="Proteomes" id="UP000475862"/>
    </source>
</evidence>
<dbReference type="AlphaFoldDB" id="A0A6G0THI2"/>
<dbReference type="EMBL" id="VYZN01000038">
    <property type="protein sequence ID" value="KAE9532729.1"/>
    <property type="molecule type" value="Genomic_DNA"/>
</dbReference>
<accession>A0A6G0THI2</accession>
<reference evidence="1 2" key="1">
    <citation type="submission" date="2019-08" db="EMBL/GenBank/DDBJ databases">
        <title>The genome of the soybean aphid Biotype 1, its phylome, world population structure and adaptation to the North American continent.</title>
        <authorList>
            <person name="Giordano R."/>
            <person name="Donthu R.K."/>
            <person name="Hernandez A.G."/>
            <person name="Wright C.L."/>
            <person name="Zimin A.V."/>
        </authorList>
    </citation>
    <scope>NUCLEOTIDE SEQUENCE [LARGE SCALE GENOMIC DNA]</scope>
    <source>
        <tissue evidence="1">Whole aphids</tissue>
    </source>
</reference>
<protein>
    <submittedName>
        <fullName evidence="1">Uncharacterized protein</fullName>
    </submittedName>
</protein>
<organism evidence="1 2">
    <name type="scientific">Aphis glycines</name>
    <name type="common">Soybean aphid</name>
    <dbReference type="NCBI Taxonomy" id="307491"/>
    <lineage>
        <taxon>Eukaryota</taxon>
        <taxon>Metazoa</taxon>
        <taxon>Ecdysozoa</taxon>
        <taxon>Arthropoda</taxon>
        <taxon>Hexapoda</taxon>
        <taxon>Insecta</taxon>
        <taxon>Pterygota</taxon>
        <taxon>Neoptera</taxon>
        <taxon>Paraneoptera</taxon>
        <taxon>Hemiptera</taxon>
        <taxon>Sternorrhyncha</taxon>
        <taxon>Aphidomorpha</taxon>
        <taxon>Aphidoidea</taxon>
        <taxon>Aphididae</taxon>
        <taxon>Aphidini</taxon>
        <taxon>Aphis</taxon>
        <taxon>Aphis</taxon>
    </lineage>
</organism>
<evidence type="ECO:0000313" key="1">
    <source>
        <dbReference type="EMBL" id="KAE9532729.1"/>
    </source>
</evidence>
<gene>
    <name evidence="1" type="ORF">AGLY_009810</name>
</gene>
<comment type="caution">
    <text evidence="1">The sequence shown here is derived from an EMBL/GenBank/DDBJ whole genome shotgun (WGS) entry which is preliminary data.</text>
</comment>
<sequence>MHYRGKNHFPTVFKKIKKNKKKSDGKTRIFTQNQFLTKSIFLYGYNSKTNHCKYLKFSPHVYVTITEIFDFSQNFFSNKNISDGQKNLKIEYKIPYELFLLYLKKKSEKSKIIVQIFTKYVEITKICNFPSSSFKENSKHHNRKNFKCIVNTLKFHHCSYSDLNIIRIYKHNFFLLAFEVQILSKIRKNHEYLQNIFNKLITNFNQKF</sequence>